<dbReference type="Proteomes" id="UP000316256">
    <property type="component" value="Unassembled WGS sequence"/>
</dbReference>
<dbReference type="EMBL" id="VIGH01000008">
    <property type="protein sequence ID" value="TQF66231.1"/>
    <property type="molecule type" value="Genomic_DNA"/>
</dbReference>
<accession>A0A541B1N6</accession>
<evidence type="ECO:0000313" key="3">
    <source>
        <dbReference type="Proteomes" id="UP000316256"/>
    </source>
</evidence>
<keyword evidence="1" id="KW-0472">Membrane</keyword>
<evidence type="ECO:0000256" key="1">
    <source>
        <dbReference type="SAM" id="Phobius"/>
    </source>
</evidence>
<gene>
    <name evidence="2" type="ORF">FK531_17000</name>
</gene>
<keyword evidence="1" id="KW-0812">Transmembrane</keyword>
<evidence type="ECO:0000313" key="2">
    <source>
        <dbReference type="EMBL" id="TQF66231.1"/>
    </source>
</evidence>
<name>A0A541B1N6_9NOCA</name>
<evidence type="ECO:0008006" key="4">
    <source>
        <dbReference type="Google" id="ProtNLM"/>
    </source>
</evidence>
<comment type="caution">
    <text evidence="2">The sequence shown here is derived from an EMBL/GenBank/DDBJ whole genome shotgun (WGS) entry which is preliminary data.</text>
</comment>
<reference evidence="2 3" key="1">
    <citation type="submission" date="2019-06" db="EMBL/GenBank/DDBJ databases">
        <title>Rhodococcus spaelei sp. nov., isolated from a cave.</title>
        <authorList>
            <person name="Lee S.D."/>
        </authorList>
    </citation>
    <scope>NUCLEOTIDE SEQUENCE [LARGE SCALE GENOMIC DNA]</scope>
    <source>
        <strain evidence="2 3">C9-5</strain>
    </source>
</reference>
<keyword evidence="3" id="KW-1185">Reference proteome</keyword>
<proteinExistence type="predicted"/>
<feature type="transmembrane region" description="Helical" evidence="1">
    <location>
        <begin position="104"/>
        <end position="123"/>
    </location>
</feature>
<organism evidence="2 3">
    <name type="scientific">Rhodococcus spelaei</name>
    <dbReference type="NCBI Taxonomy" id="2546320"/>
    <lineage>
        <taxon>Bacteria</taxon>
        <taxon>Bacillati</taxon>
        <taxon>Actinomycetota</taxon>
        <taxon>Actinomycetes</taxon>
        <taxon>Mycobacteriales</taxon>
        <taxon>Nocardiaceae</taxon>
        <taxon>Rhodococcus</taxon>
    </lineage>
</organism>
<feature type="transmembrane region" description="Helical" evidence="1">
    <location>
        <begin position="79"/>
        <end position="97"/>
    </location>
</feature>
<keyword evidence="1" id="KW-1133">Transmembrane helix</keyword>
<dbReference type="OrthoDB" id="4773013at2"/>
<protein>
    <recommendedName>
        <fullName evidence="4">Transmembrane protein</fullName>
    </recommendedName>
</protein>
<sequence length="192" mass="20737">MTDNRPEDDLEQYRKDIDAAERKVTSEIDPGLRGVVVAVGVLALLLSFALPHTGGANGWDVLVGDDSALAESIALPSRVFVWLTLVFGVVIGALALVTRRWALAWLSLAGCAVASVFGMLAIWSRQTLSPADPGGGPGIGLILGWIVVLVLTFHWIRVVWSRTAVQLAAEQERREKTAEAEQRSIWGEENPA</sequence>
<dbReference type="RefSeq" id="WP_142101439.1">
    <property type="nucleotide sequence ID" value="NZ_VIGH01000008.1"/>
</dbReference>
<feature type="transmembrane region" description="Helical" evidence="1">
    <location>
        <begin position="135"/>
        <end position="156"/>
    </location>
</feature>
<dbReference type="AlphaFoldDB" id="A0A541B1N6"/>
<feature type="transmembrane region" description="Helical" evidence="1">
    <location>
        <begin position="31"/>
        <end position="50"/>
    </location>
</feature>